<dbReference type="Proteomes" id="UP000219331">
    <property type="component" value="Unassembled WGS sequence"/>
</dbReference>
<keyword evidence="2" id="KW-1185">Reference proteome</keyword>
<dbReference type="AlphaFoldDB" id="A0A285TQ65"/>
<evidence type="ECO:0000313" key="2">
    <source>
        <dbReference type="Proteomes" id="UP000219331"/>
    </source>
</evidence>
<name>A0A285TQ65_9HYPH</name>
<evidence type="ECO:0000313" key="1">
    <source>
        <dbReference type="EMBL" id="SOC22979.1"/>
    </source>
</evidence>
<proteinExistence type="predicted"/>
<accession>A0A285TQ65</accession>
<organism evidence="1 2">
    <name type="scientific">Stappia indica</name>
    <dbReference type="NCBI Taxonomy" id="538381"/>
    <lineage>
        <taxon>Bacteria</taxon>
        <taxon>Pseudomonadati</taxon>
        <taxon>Pseudomonadota</taxon>
        <taxon>Alphaproteobacteria</taxon>
        <taxon>Hyphomicrobiales</taxon>
        <taxon>Stappiaceae</taxon>
        <taxon>Stappia</taxon>
    </lineage>
</organism>
<reference evidence="1 2" key="1">
    <citation type="submission" date="2017-08" db="EMBL/GenBank/DDBJ databases">
        <authorList>
            <person name="de Groot N.N."/>
        </authorList>
    </citation>
    <scope>NUCLEOTIDE SEQUENCE [LARGE SCALE GENOMIC DNA]</scope>
    <source>
        <strain evidence="1 2">USBA 352</strain>
    </source>
</reference>
<dbReference type="EMBL" id="OBML01000012">
    <property type="protein sequence ID" value="SOC22979.1"/>
    <property type="molecule type" value="Genomic_DNA"/>
</dbReference>
<gene>
    <name evidence="1" type="ORF">SAMN05421512_112210</name>
</gene>
<protein>
    <submittedName>
        <fullName evidence="1">Uncharacterized protein</fullName>
    </submittedName>
</protein>
<sequence>MRDYYRLVKASYRELKESSRRVTAARAIEEQKALAEELGERHQLFRKEQERMIGQLPKCSSITRKEYFEKTFLSAIVYKIDMSMYTADELVELTREKVEAQIRDAEIIARATGAPFFMGFPCDVAAPDDDHARRRVLLARYEYMKEFLENGIGSFLEAAERARDDRQFSRAVERLYDSSYTAKQAENEQTVCNPEVADQYEKKLLQE</sequence>